<dbReference type="InterPro" id="IPR050406">
    <property type="entry name" value="FGGY_Carb_Kinase"/>
</dbReference>
<dbReference type="GO" id="GO:0042732">
    <property type="term" value="P:D-xylose metabolic process"/>
    <property type="evidence" value="ECO:0007669"/>
    <property type="project" value="UniProtKB-KW"/>
</dbReference>
<dbReference type="InterPro" id="IPR043129">
    <property type="entry name" value="ATPase_NBD"/>
</dbReference>
<keyword evidence="4 7" id="KW-0418">Kinase</keyword>
<dbReference type="SUPFAM" id="SSF53067">
    <property type="entry name" value="Actin-like ATPase domain"/>
    <property type="match status" value="2"/>
</dbReference>
<evidence type="ECO:0000256" key="2">
    <source>
        <dbReference type="ARBA" id="ARBA00022629"/>
    </source>
</evidence>
<keyword evidence="8" id="KW-1185">Reference proteome</keyword>
<protein>
    <submittedName>
        <fullName evidence="7">Sugar kinase</fullName>
    </submittedName>
</protein>
<dbReference type="InterPro" id="IPR018485">
    <property type="entry name" value="FGGY_C"/>
</dbReference>
<gene>
    <name evidence="7" type="ORF">E3O32_04410</name>
</gene>
<reference evidence="7 8" key="1">
    <citation type="submission" date="2019-03" db="EMBL/GenBank/DDBJ databases">
        <title>Genomics of glacier-inhabiting Cryobacterium strains.</title>
        <authorList>
            <person name="Liu Q."/>
            <person name="Xin Y.-H."/>
        </authorList>
    </citation>
    <scope>NUCLEOTIDE SEQUENCE [LARGE SCALE GENOMIC DNA]</scope>
    <source>
        <strain evidence="7 8">RHLT2-21</strain>
    </source>
</reference>
<dbReference type="CDD" id="cd07779">
    <property type="entry name" value="ASKHA_NBD_FGGY_YgcE-like"/>
    <property type="match status" value="1"/>
</dbReference>
<evidence type="ECO:0000256" key="3">
    <source>
        <dbReference type="ARBA" id="ARBA00022679"/>
    </source>
</evidence>
<dbReference type="PANTHER" id="PTHR43095">
    <property type="entry name" value="SUGAR KINASE"/>
    <property type="match status" value="1"/>
</dbReference>
<dbReference type="EMBL" id="SOFM01000010">
    <property type="protein sequence ID" value="TFC06460.1"/>
    <property type="molecule type" value="Genomic_DNA"/>
</dbReference>
<dbReference type="InterPro" id="IPR000577">
    <property type="entry name" value="Carb_kinase_FGGY"/>
</dbReference>
<comment type="caution">
    <text evidence="7">The sequence shown here is derived from an EMBL/GenBank/DDBJ whole genome shotgun (WGS) entry which is preliminary data.</text>
</comment>
<dbReference type="AlphaFoldDB" id="A0A4R8WFG8"/>
<evidence type="ECO:0000313" key="8">
    <source>
        <dbReference type="Proteomes" id="UP000297643"/>
    </source>
</evidence>
<evidence type="ECO:0000259" key="5">
    <source>
        <dbReference type="Pfam" id="PF00370"/>
    </source>
</evidence>
<name>A0A4R8WFG8_9MICO</name>
<dbReference type="InterPro" id="IPR018484">
    <property type="entry name" value="FGGY_N"/>
</dbReference>
<evidence type="ECO:0000313" key="7">
    <source>
        <dbReference type="EMBL" id="TFC06460.1"/>
    </source>
</evidence>
<sequence>MTKKYILGIDGGSQSSKVVIFDTDGRVVCEASQALEPLYTPEPGVVEHPHDDLYDSIVAAASRAMQAFQGDPADIIGVGLCSIRCCRALTRADGTLVEPVQSWMDERLSKPYEPTNDDVVHVTTTSGYLMGRLTGELTDTIANYIGPWPMDVGTWDWFSDQETFDKYNVSRSMLYRLQMPGDVGGFVNEQFAASTGIPQGLPVVHTANDKAAEALGAGLRDETTGLVSLGTYIAGMIVGKEFVAEPTSFFSNFASEPHRYIYECGGIRRGMWTVSWLRNLLGREITDGAAAAGMTGDDFLNAVASDVPAGSDGLLCVLDWLAPPTKPYKKGMFLGFDERHGYAHMYRSILEGIAFTMKQNMVNMEEERGITIDTLVVSGGGSYSDLCMQIFADVFGIPVVRNEVRNAAGLGAAICVAVACGVYPTFDDASSRMVHREDTFQPNVENIDLYTQLRAVSVDITAQTDAILQRTHRILHDRKGAIAHV</sequence>
<dbReference type="Pfam" id="PF00370">
    <property type="entry name" value="FGGY_N"/>
    <property type="match status" value="1"/>
</dbReference>
<keyword evidence="3" id="KW-0808">Transferase</keyword>
<dbReference type="PIRSF" id="PIRSF000538">
    <property type="entry name" value="GlpK"/>
    <property type="match status" value="1"/>
</dbReference>
<evidence type="ECO:0000256" key="4">
    <source>
        <dbReference type="ARBA" id="ARBA00022777"/>
    </source>
</evidence>
<dbReference type="PANTHER" id="PTHR43095:SF5">
    <property type="entry name" value="XYLULOSE KINASE"/>
    <property type="match status" value="1"/>
</dbReference>
<proteinExistence type="inferred from homology"/>
<keyword evidence="2" id="KW-0859">Xylose metabolism</keyword>
<keyword evidence="2" id="KW-0119">Carbohydrate metabolism</keyword>
<comment type="similarity">
    <text evidence="1">Belongs to the FGGY kinase family.</text>
</comment>
<organism evidence="7 8">
    <name type="scientific">Cryobacterium mannosilyticum</name>
    <dbReference type="NCBI Taxonomy" id="1259190"/>
    <lineage>
        <taxon>Bacteria</taxon>
        <taxon>Bacillati</taxon>
        <taxon>Actinomycetota</taxon>
        <taxon>Actinomycetes</taxon>
        <taxon>Micrococcales</taxon>
        <taxon>Microbacteriaceae</taxon>
        <taxon>Cryobacterium</taxon>
    </lineage>
</organism>
<accession>A0A4R8WFG8</accession>
<feature type="domain" description="Carbohydrate kinase FGGY C-terminal" evidence="6">
    <location>
        <begin position="226"/>
        <end position="420"/>
    </location>
</feature>
<dbReference type="Gene3D" id="3.30.420.40">
    <property type="match status" value="3"/>
</dbReference>
<dbReference type="Pfam" id="PF02782">
    <property type="entry name" value="FGGY_C"/>
    <property type="match status" value="1"/>
</dbReference>
<evidence type="ECO:0000259" key="6">
    <source>
        <dbReference type="Pfam" id="PF02782"/>
    </source>
</evidence>
<evidence type="ECO:0000256" key="1">
    <source>
        <dbReference type="ARBA" id="ARBA00009156"/>
    </source>
</evidence>
<feature type="domain" description="Carbohydrate kinase FGGY N-terminal" evidence="5">
    <location>
        <begin position="5"/>
        <end position="109"/>
    </location>
</feature>
<dbReference type="Proteomes" id="UP000297643">
    <property type="component" value="Unassembled WGS sequence"/>
</dbReference>
<dbReference type="GO" id="GO:0016301">
    <property type="term" value="F:kinase activity"/>
    <property type="evidence" value="ECO:0007669"/>
    <property type="project" value="UniProtKB-KW"/>
</dbReference>